<dbReference type="InterPro" id="IPR000700">
    <property type="entry name" value="PAS-assoc_C"/>
</dbReference>
<dbReference type="Pfam" id="PF00072">
    <property type="entry name" value="Response_reg"/>
    <property type="match status" value="1"/>
</dbReference>
<keyword evidence="3 4" id="KW-0597">Phosphoprotein</keyword>
<comment type="catalytic activity">
    <reaction evidence="1">
        <text>ATP + protein L-histidine = ADP + protein N-phospho-L-histidine.</text>
        <dbReference type="EC" id="2.7.13.3"/>
    </reaction>
</comment>
<dbReference type="InterPro" id="IPR001610">
    <property type="entry name" value="PAC"/>
</dbReference>
<name>A0A317DY91_9PROT</name>
<dbReference type="InterPro" id="IPR003661">
    <property type="entry name" value="HisK_dim/P_dom"/>
</dbReference>
<dbReference type="InterPro" id="IPR036890">
    <property type="entry name" value="HATPase_C_sf"/>
</dbReference>
<dbReference type="Pfam" id="PF00512">
    <property type="entry name" value="HisKA"/>
    <property type="match status" value="1"/>
</dbReference>
<dbReference type="EC" id="2.7.13.3" evidence="2"/>
<dbReference type="SMART" id="SM00086">
    <property type="entry name" value="PAC"/>
    <property type="match status" value="1"/>
</dbReference>
<dbReference type="CDD" id="cd00082">
    <property type="entry name" value="HisKA"/>
    <property type="match status" value="1"/>
</dbReference>
<sequence>MPSLNHVFGIGGHAAAMSETALAALSPRLRHRLAEIEALVAREGDALMVCEAGDLAPPYPRIVLINEALTRLTGYDRQVLLGETPRLLQGPETSAETRAEIRAALEARRRVHAEIVNYTKDGETYWVALDIVAVVDPDSGRLYHVAFQRDITRRKRLEVEWAEARARADRAMQGRQDFLTAFARDIRAPLASIAAHLELLDRGGPKPAQGPLLAAAGRAAAEAGRLVDDLLDLGRIDAGATLPAPLGSFALDDFLADIRLLFASDANGLGLHFEIAAGPGLPAQMTADLTHLRQLAGVLLGCALHRTESGGVAFSVEALAGALRFSVHASGEPGHPLGLGLTVAEKLAATLGTGIVTDSAPGEGTSRWFDLPARGLAAEAAAPRPPSDWWPALRAGALVGTPPAPAPALAEVLQQRILVACADAAERATLARQLQSLGVRIDIVANGAQALILATAETPYDLVLADARLPVVDGADFIRGLRTHEAAHGLPPAQVVGLADTAAEGEALRRAGMDQALERPVGLGQLSDLLAGGSPPAPDDQPPLDAEALKQRLGIADDLELAAVLAVFAETLDGLEAGLVAAIGEADSDRAQDLLHALAAEAQDVEARALVAALAPCRIAVGNGDWPFARRTLERITAEAARLRAAMDRILGLA</sequence>
<reference evidence="10" key="1">
    <citation type="submission" date="2018-05" db="EMBL/GenBank/DDBJ databases">
        <title>Zavarzinia sp. HR-AS.</title>
        <authorList>
            <person name="Lee Y."/>
            <person name="Jeon C.O."/>
        </authorList>
    </citation>
    <scope>NUCLEOTIDE SEQUENCE [LARGE SCALE GENOMIC DNA]</scope>
    <source>
        <strain evidence="10">DSM 1231</strain>
    </source>
</reference>
<evidence type="ECO:0000256" key="4">
    <source>
        <dbReference type="PROSITE-ProRule" id="PRU00169"/>
    </source>
</evidence>
<comment type="caution">
    <text evidence="9">The sequence shown here is derived from an EMBL/GenBank/DDBJ whole genome shotgun (WGS) entry which is preliminary data.</text>
</comment>
<keyword evidence="10" id="KW-1185">Reference proteome</keyword>
<dbReference type="OrthoDB" id="7991996at2"/>
<proteinExistence type="predicted"/>
<dbReference type="PROSITE" id="PS50112">
    <property type="entry name" value="PAS"/>
    <property type="match status" value="1"/>
</dbReference>
<dbReference type="EMBL" id="QGLF01000005">
    <property type="protein sequence ID" value="PWR18900.1"/>
    <property type="molecule type" value="Genomic_DNA"/>
</dbReference>
<dbReference type="InterPro" id="IPR036641">
    <property type="entry name" value="HPT_dom_sf"/>
</dbReference>
<organism evidence="9 10">
    <name type="scientific">Zavarzinia compransoris</name>
    <dbReference type="NCBI Taxonomy" id="1264899"/>
    <lineage>
        <taxon>Bacteria</taxon>
        <taxon>Pseudomonadati</taxon>
        <taxon>Pseudomonadota</taxon>
        <taxon>Alphaproteobacteria</taxon>
        <taxon>Rhodospirillales</taxon>
        <taxon>Zavarziniaceae</taxon>
        <taxon>Zavarzinia</taxon>
    </lineage>
</organism>
<dbReference type="InterPro" id="IPR001789">
    <property type="entry name" value="Sig_transdc_resp-reg_receiver"/>
</dbReference>
<evidence type="ECO:0000256" key="2">
    <source>
        <dbReference type="ARBA" id="ARBA00012438"/>
    </source>
</evidence>
<feature type="domain" description="PAS" evidence="7">
    <location>
        <begin position="61"/>
        <end position="108"/>
    </location>
</feature>
<dbReference type="Proteomes" id="UP000246077">
    <property type="component" value="Unassembled WGS sequence"/>
</dbReference>
<dbReference type="SMART" id="SM00448">
    <property type="entry name" value="REC"/>
    <property type="match status" value="1"/>
</dbReference>
<evidence type="ECO:0000313" key="10">
    <source>
        <dbReference type="Proteomes" id="UP000246077"/>
    </source>
</evidence>
<dbReference type="CDD" id="cd17546">
    <property type="entry name" value="REC_hyHK_CKI1_RcsC-like"/>
    <property type="match status" value="1"/>
</dbReference>
<dbReference type="InterPro" id="IPR011006">
    <property type="entry name" value="CheY-like_superfamily"/>
</dbReference>
<protein>
    <recommendedName>
        <fullName evidence="2">histidine kinase</fullName>
        <ecNumber evidence="2">2.7.13.3</ecNumber>
    </recommendedName>
</protein>
<evidence type="ECO:0000259" key="7">
    <source>
        <dbReference type="PROSITE" id="PS50112"/>
    </source>
</evidence>
<gene>
    <name evidence="9" type="ORF">DKG75_18175</name>
</gene>
<dbReference type="SUPFAM" id="SSF52172">
    <property type="entry name" value="CheY-like"/>
    <property type="match status" value="1"/>
</dbReference>
<dbReference type="GO" id="GO:0005524">
    <property type="term" value="F:ATP binding"/>
    <property type="evidence" value="ECO:0007669"/>
    <property type="project" value="UniProtKB-KW"/>
</dbReference>
<dbReference type="PROSITE" id="PS50109">
    <property type="entry name" value="HIS_KIN"/>
    <property type="match status" value="1"/>
</dbReference>
<dbReference type="GO" id="GO:0005886">
    <property type="term" value="C:plasma membrane"/>
    <property type="evidence" value="ECO:0007669"/>
    <property type="project" value="UniProtKB-SubCell"/>
</dbReference>
<dbReference type="SUPFAM" id="SSF47226">
    <property type="entry name" value="Histidine-containing phosphotransfer domain, HPT domain"/>
    <property type="match status" value="1"/>
</dbReference>
<dbReference type="PROSITE" id="PS50110">
    <property type="entry name" value="RESPONSE_REGULATORY"/>
    <property type="match status" value="1"/>
</dbReference>
<dbReference type="SUPFAM" id="SSF47384">
    <property type="entry name" value="Homodimeric domain of signal transducing histidine kinase"/>
    <property type="match status" value="1"/>
</dbReference>
<dbReference type="Pfam" id="PF13426">
    <property type="entry name" value="PAS_9"/>
    <property type="match status" value="1"/>
</dbReference>
<dbReference type="InterPro" id="IPR035965">
    <property type="entry name" value="PAS-like_dom_sf"/>
</dbReference>
<dbReference type="PANTHER" id="PTHR45339">
    <property type="entry name" value="HYBRID SIGNAL TRANSDUCTION HISTIDINE KINASE J"/>
    <property type="match status" value="1"/>
</dbReference>
<evidence type="ECO:0000256" key="1">
    <source>
        <dbReference type="ARBA" id="ARBA00000085"/>
    </source>
</evidence>
<dbReference type="InterPro" id="IPR005467">
    <property type="entry name" value="His_kinase_dom"/>
</dbReference>
<dbReference type="Gene3D" id="3.30.565.10">
    <property type="entry name" value="Histidine kinase-like ATPase, C-terminal domain"/>
    <property type="match status" value="1"/>
</dbReference>
<accession>A0A317DY91</accession>
<dbReference type="SUPFAM" id="SSF55785">
    <property type="entry name" value="PYP-like sensor domain (PAS domain)"/>
    <property type="match status" value="1"/>
</dbReference>
<dbReference type="InterPro" id="IPR036097">
    <property type="entry name" value="HisK_dim/P_sf"/>
</dbReference>
<dbReference type="NCBIfam" id="TIGR00229">
    <property type="entry name" value="sensory_box"/>
    <property type="match status" value="1"/>
</dbReference>
<evidence type="ECO:0000256" key="3">
    <source>
        <dbReference type="ARBA" id="ARBA00022553"/>
    </source>
</evidence>
<dbReference type="PROSITE" id="PS50113">
    <property type="entry name" value="PAC"/>
    <property type="match status" value="1"/>
</dbReference>
<dbReference type="Gene3D" id="3.30.450.20">
    <property type="entry name" value="PAS domain"/>
    <property type="match status" value="1"/>
</dbReference>
<dbReference type="SUPFAM" id="SSF55874">
    <property type="entry name" value="ATPase domain of HSP90 chaperone/DNA topoisomerase II/histidine kinase"/>
    <property type="match status" value="1"/>
</dbReference>
<dbReference type="GO" id="GO:0000155">
    <property type="term" value="F:phosphorelay sensor kinase activity"/>
    <property type="evidence" value="ECO:0007669"/>
    <property type="project" value="InterPro"/>
</dbReference>
<dbReference type="AlphaFoldDB" id="A0A317DY91"/>
<evidence type="ECO:0000259" key="8">
    <source>
        <dbReference type="PROSITE" id="PS50113"/>
    </source>
</evidence>
<evidence type="ECO:0000313" key="9">
    <source>
        <dbReference type="EMBL" id="PWR18900.1"/>
    </source>
</evidence>
<dbReference type="Gene3D" id="3.40.50.2300">
    <property type="match status" value="1"/>
</dbReference>
<dbReference type="SMART" id="SM00388">
    <property type="entry name" value="HisKA"/>
    <property type="match status" value="1"/>
</dbReference>
<dbReference type="PANTHER" id="PTHR45339:SF3">
    <property type="entry name" value="HISTIDINE KINASE"/>
    <property type="match status" value="1"/>
</dbReference>
<feature type="domain" description="Response regulatory" evidence="6">
    <location>
        <begin position="416"/>
        <end position="534"/>
    </location>
</feature>
<feature type="domain" description="PAC" evidence="8">
    <location>
        <begin position="109"/>
        <end position="163"/>
    </location>
</feature>
<evidence type="ECO:0000259" key="6">
    <source>
        <dbReference type="PROSITE" id="PS50110"/>
    </source>
</evidence>
<feature type="domain" description="Histidine kinase" evidence="5">
    <location>
        <begin position="181"/>
        <end position="375"/>
    </location>
</feature>
<evidence type="ECO:0000259" key="5">
    <source>
        <dbReference type="PROSITE" id="PS50109"/>
    </source>
</evidence>
<dbReference type="InterPro" id="IPR000014">
    <property type="entry name" value="PAS"/>
</dbReference>
<feature type="modified residue" description="4-aspartylphosphate" evidence="4">
    <location>
        <position position="466"/>
    </location>
</feature>
<dbReference type="Gene3D" id="1.10.287.130">
    <property type="match status" value="1"/>
</dbReference>
<dbReference type="CDD" id="cd00130">
    <property type="entry name" value="PAS"/>
    <property type="match status" value="1"/>
</dbReference>